<dbReference type="PROSITE" id="PS00108">
    <property type="entry name" value="PROTEIN_KINASE_ST"/>
    <property type="match status" value="1"/>
</dbReference>
<name>A0A1Y5I6W4_OSTTA</name>
<dbReference type="EMBL" id="KZ155826">
    <property type="protein sequence ID" value="OUS43823.1"/>
    <property type="molecule type" value="Genomic_DNA"/>
</dbReference>
<keyword evidence="7 10" id="KW-0067">ATP-binding</keyword>
<dbReference type="SUPFAM" id="SSF56112">
    <property type="entry name" value="Protein kinase-like (PK-like)"/>
    <property type="match status" value="1"/>
</dbReference>
<comment type="catalytic activity">
    <reaction evidence="9">
        <text>L-seryl-[protein] + ATP = O-phospho-L-seryl-[protein] + ADP + H(+)</text>
        <dbReference type="Rhea" id="RHEA:17989"/>
        <dbReference type="Rhea" id="RHEA-COMP:9863"/>
        <dbReference type="Rhea" id="RHEA-COMP:11604"/>
        <dbReference type="ChEBI" id="CHEBI:15378"/>
        <dbReference type="ChEBI" id="CHEBI:29999"/>
        <dbReference type="ChEBI" id="CHEBI:30616"/>
        <dbReference type="ChEBI" id="CHEBI:83421"/>
        <dbReference type="ChEBI" id="CHEBI:456216"/>
        <dbReference type="EC" id="2.7.11.1"/>
    </reaction>
</comment>
<dbReference type="Gene3D" id="3.30.200.20">
    <property type="entry name" value="Phosphorylase Kinase, domain 1"/>
    <property type="match status" value="1"/>
</dbReference>
<reference evidence="13" key="1">
    <citation type="submission" date="2017-04" db="EMBL/GenBank/DDBJ databases">
        <title>Population genomics of picophytoplankton unveils novel chromosome hypervariability.</title>
        <authorList>
            <consortium name="DOE Joint Genome Institute"/>
            <person name="Blanc-Mathieu R."/>
            <person name="Krasovec M."/>
            <person name="Hebrard M."/>
            <person name="Yau S."/>
            <person name="Desgranges E."/>
            <person name="Martin J."/>
            <person name="Schackwitz W."/>
            <person name="Kuo A."/>
            <person name="Salin G."/>
            <person name="Donnadieu C."/>
            <person name="Desdevises Y."/>
            <person name="Sanchez-Ferandin S."/>
            <person name="Moreau H."/>
            <person name="Rivals E."/>
            <person name="Grigoriev I.V."/>
            <person name="Grimsley N."/>
            <person name="Eyre-Walker A."/>
            <person name="Piganeau G."/>
        </authorList>
    </citation>
    <scope>NUCLEOTIDE SEQUENCE [LARGE SCALE GENOMIC DNA]</scope>
    <source>
        <strain evidence="13">RCC 1115</strain>
    </source>
</reference>
<evidence type="ECO:0000256" key="7">
    <source>
        <dbReference type="ARBA" id="ARBA00022840"/>
    </source>
</evidence>
<dbReference type="InterPro" id="IPR008271">
    <property type="entry name" value="Ser/Thr_kinase_AS"/>
</dbReference>
<dbReference type="PANTHER" id="PTHR24356:SF163">
    <property type="entry name" value="3-PHOSPHOINOSITIDE-DEPENDENT PROTEIN KINASE 1-RELATED"/>
    <property type="match status" value="1"/>
</dbReference>
<dbReference type="Proteomes" id="UP000195557">
    <property type="component" value="Unassembled WGS sequence"/>
</dbReference>
<dbReference type="PROSITE" id="PS50011">
    <property type="entry name" value="PROTEIN_KINASE_DOM"/>
    <property type="match status" value="1"/>
</dbReference>
<dbReference type="Gene3D" id="1.10.510.10">
    <property type="entry name" value="Transferase(Phosphotransferase) domain 1"/>
    <property type="match status" value="1"/>
</dbReference>
<organism evidence="13">
    <name type="scientific">Ostreococcus tauri</name>
    <name type="common">Marine green alga</name>
    <dbReference type="NCBI Taxonomy" id="70448"/>
    <lineage>
        <taxon>Eukaryota</taxon>
        <taxon>Viridiplantae</taxon>
        <taxon>Chlorophyta</taxon>
        <taxon>Mamiellophyceae</taxon>
        <taxon>Mamiellales</taxon>
        <taxon>Bathycoccaceae</taxon>
        <taxon>Ostreococcus</taxon>
    </lineage>
</organism>
<protein>
    <recommendedName>
        <fullName evidence="1">non-specific serine/threonine protein kinase</fullName>
        <ecNumber evidence="1">2.7.11.1</ecNumber>
    </recommendedName>
</protein>
<dbReference type="GO" id="GO:0035556">
    <property type="term" value="P:intracellular signal transduction"/>
    <property type="evidence" value="ECO:0007669"/>
    <property type="project" value="TreeGrafter"/>
</dbReference>
<evidence type="ECO:0000256" key="9">
    <source>
        <dbReference type="ARBA" id="ARBA00048679"/>
    </source>
</evidence>
<dbReference type="Pfam" id="PF00069">
    <property type="entry name" value="Pkinase"/>
    <property type="match status" value="1"/>
</dbReference>
<evidence type="ECO:0000256" key="2">
    <source>
        <dbReference type="ARBA" id="ARBA00022527"/>
    </source>
</evidence>
<dbReference type="GO" id="GO:0004674">
    <property type="term" value="F:protein serine/threonine kinase activity"/>
    <property type="evidence" value="ECO:0007669"/>
    <property type="project" value="UniProtKB-KW"/>
</dbReference>
<evidence type="ECO:0000256" key="5">
    <source>
        <dbReference type="ARBA" id="ARBA00022741"/>
    </source>
</evidence>
<evidence type="ECO:0000256" key="3">
    <source>
        <dbReference type="ARBA" id="ARBA00022553"/>
    </source>
</evidence>
<dbReference type="GO" id="GO:0005524">
    <property type="term" value="F:ATP binding"/>
    <property type="evidence" value="ECO:0007669"/>
    <property type="project" value="UniProtKB-UniRule"/>
</dbReference>
<dbReference type="FunFam" id="1.10.510.10:FF:000024">
    <property type="entry name" value="Probable serine/threonine-protein kinase cot-1"/>
    <property type="match status" value="1"/>
</dbReference>
<feature type="region of interest" description="Disordered" evidence="11">
    <location>
        <begin position="25"/>
        <end position="70"/>
    </location>
</feature>
<dbReference type="InterPro" id="IPR050236">
    <property type="entry name" value="Ser_Thr_kinase_AGC"/>
</dbReference>
<sequence length="767" mass="84739">MATATATATEDGLVNFDALATMESVRERRGRDLRIEKLREEDENSERSERSAEEGSGPGTPTEAAPMRSVLTRKPSVAALKLFSSMDVNESEAESEKMDAEEGDEDVCSLSEFAMVLNVAAWDDKLAGQLNVDVIVKQLELLRGTVGTNSSLSGVLGFDVHRDLSVRADTAGFVSIGSIANVLYRGMARARSMADMSDDLDAFENLLYKRAVKSISTVLSSGNDDGIVTYVDLKAKLKYFGVKSSMTDIISMMSQADIEGSGVVKVSDLSRLLARELGQLRQLLNSKTEGSTNSKTRISLEFARDGNSRTVRDCLLNGQAAYGILQRFPTARPSRKKPGRLKWSEDEDIAAVCLFDRSGTMMIQEQGELVTLPTKLDYFTDVHRSKDTRTIVELPPKEPSEEEDPPQGFARIFACCFAPKISDFVTVDVIGEGSYSDVREVFLSSRPSERYALKVMDKAHIVRESKSRYVATERTLLAGRLRECEHVARLMFTFQDTYSLYMGFELCPGGDLFWQLKRSEEGVMEETKVVFYVSEVLVAVQDCHARGVVHRDVKPENVLIDASGHVKICDFGSALDLRHEVTSALTALASELHKKNSKQKEKRCASFVGTAEYVAPEILDGCEETTTAVDLWSIGIMTFQLLTGRVPFKGKTEYLTMQEVLKGAYKYPSSANISESAKDFIDSLLTRDPKKRLGYENETSIRNHPFFAAVDDWSELRSREAPRVLTATGVGSDATVTDSECDHDDGTDTDDEWRARVNAAAAALDAL</sequence>
<feature type="compositionally biased region" description="Basic and acidic residues" evidence="11">
    <location>
        <begin position="25"/>
        <end position="53"/>
    </location>
</feature>
<dbReference type="EC" id="2.7.11.1" evidence="1"/>
<keyword evidence="6 13" id="KW-0418">Kinase</keyword>
<feature type="binding site" evidence="10">
    <location>
        <position position="454"/>
    </location>
    <ligand>
        <name>ATP</name>
        <dbReference type="ChEBI" id="CHEBI:30616"/>
    </ligand>
</feature>
<gene>
    <name evidence="13" type="ORF">BE221DRAFT_214112</name>
</gene>
<evidence type="ECO:0000256" key="8">
    <source>
        <dbReference type="ARBA" id="ARBA00047899"/>
    </source>
</evidence>
<evidence type="ECO:0000256" key="1">
    <source>
        <dbReference type="ARBA" id="ARBA00012513"/>
    </source>
</evidence>
<keyword evidence="2" id="KW-0723">Serine/threonine-protein kinase</keyword>
<dbReference type="SMART" id="SM00220">
    <property type="entry name" value="S_TKc"/>
    <property type="match status" value="1"/>
</dbReference>
<evidence type="ECO:0000256" key="4">
    <source>
        <dbReference type="ARBA" id="ARBA00022679"/>
    </source>
</evidence>
<dbReference type="InterPro" id="IPR011009">
    <property type="entry name" value="Kinase-like_dom_sf"/>
</dbReference>
<evidence type="ECO:0000313" key="13">
    <source>
        <dbReference type="EMBL" id="OUS43823.1"/>
    </source>
</evidence>
<dbReference type="InterPro" id="IPR017441">
    <property type="entry name" value="Protein_kinase_ATP_BS"/>
</dbReference>
<dbReference type="AlphaFoldDB" id="A0A1Y5I6W4"/>
<keyword evidence="5 10" id="KW-0547">Nucleotide-binding</keyword>
<feature type="domain" description="Protein kinase" evidence="12">
    <location>
        <begin position="424"/>
        <end position="707"/>
    </location>
</feature>
<keyword evidence="4" id="KW-0808">Transferase</keyword>
<proteinExistence type="predicted"/>
<evidence type="ECO:0000256" key="10">
    <source>
        <dbReference type="PROSITE-ProRule" id="PRU10141"/>
    </source>
</evidence>
<evidence type="ECO:0000256" key="6">
    <source>
        <dbReference type="ARBA" id="ARBA00022777"/>
    </source>
</evidence>
<evidence type="ECO:0000256" key="11">
    <source>
        <dbReference type="SAM" id="MobiDB-lite"/>
    </source>
</evidence>
<dbReference type="InterPro" id="IPR011992">
    <property type="entry name" value="EF-hand-dom_pair"/>
</dbReference>
<dbReference type="InterPro" id="IPR000719">
    <property type="entry name" value="Prot_kinase_dom"/>
</dbReference>
<accession>A0A1Y5I6W4</accession>
<comment type="catalytic activity">
    <reaction evidence="8">
        <text>L-threonyl-[protein] + ATP = O-phospho-L-threonyl-[protein] + ADP + H(+)</text>
        <dbReference type="Rhea" id="RHEA:46608"/>
        <dbReference type="Rhea" id="RHEA-COMP:11060"/>
        <dbReference type="Rhea" id="RHEA-COMP:11605"/>
        <dbReference type="ChEBI" id="CHEBI:15378"/>
        <dbReference type="ChEBI" id="CHEBI:30013"/>
        <dbReference type="ChEBI" id="CHEBI:30616"/>
        <dbReference type="ChEBI" id="CHEBI:61977"/>
        <dbReference type="ChEBI" id="CHEBI:456216"/>
        <dbReference type="EC" id="2.7.11.1"/>
    </reaction>
</comment>
<dbReference type="PANTHER" id="PTHR24356">
    <property type="entry name" value="SERINE/THREONINE-PROTEIN KINASE"/>
    <property type="match status" value="1"/>
</dbReference>
<dbReference type="PROSITE" id="PS00107">
    <property type="entry name" value="PROTEIN_KINASE_ATP"/>
    <property type="match status" value="1"/>
</dbReference>
<dbReference type="GO" id="GO:0007010">
    <property type="term" value="P:cytoskeleton organization"/>
    <property type="evidence" value="ECO:0007669"/>
    <property type="project" value="UniProtKB-ARBA"/>
</dbReference>
<dbReference type="SUPFAM" id="SSF47473">
    <property type="entry name" value="EF-hand"/>
    <property type="match status" value="1"/>
</dbReference>
<keyword evidence="3" id="KW-0597">Phosphoprotein</keyword>
<evidence type="ECO:0000259" key="12">
    <source>
        <dbReference type="PROSITE" id="PS50011"/>
    </source>
</evidence>